<feature type="compositionally biased region" description="Polar residues" evidence="1">
    <location>
        <begin position="78"/>
        <end position="87"/>
    </location>
</feature>
<dbReference type="EMBL" id="CAMAPF010000962">
    <property type="protein sequence ID" value="CAH9130563.1"/>
    <property type="molecule type" value="Genomic_DNA"/>
</dbReference>
<dbReference type="GO" id="GO:0061608">
    <property type="term" value="F:nuclear import signal receptor activity"/>
    <property type="evidence" value="ECO:0007669"/>
    <property type="project" value="TreeGrafter"/>
</dbReference>
<proteinExistence type="predicted"/>
<gene>
    <name evidence="2" type="ORF">CEPIT_LOCUS30724</name>
</gene>
<keyword evidence="3" id="KW-1185">Reference proteome</keyword>
<feature type="compositionally biased region" description="Acidic residues" evidence="1">
    <location>
        <begin position="61"/>
        <end position="71"/>
    </location>
</feature>
<sequence>MDQDNFHYSSTDDHSKQHKTAALLAKLKRKKRKLESEQLGAPLPKQIRAYQNFLRKYGSLLDDDDDDDIPQENEHEATTNTSESGECSNGIMDDADYVTSYETNPCSSNSYAGMGYDWPNSSESGYVSTTPYSYADYLNYNNGVDCSSSGYVNERTEMSSGQHEHDDALFSNDASPNNFVLSSGRWEVGQQDSEEKLTIDKEFEQYFGRLMLQ</sequence>
<dbReference type="Proteomes" id="UP001152523">
    <property type="component" value="Unassembled WGS sequence"/>
</dbReference>
<accession>A0AAV0F4U4</accession>
<organism evidence="2 3">
    <name type="scientific">Cuscuta epithymum</name>
    <dbReference type="NCBI Taxonomy" id="186058"/>
    <lineage>
        <taxon>Eukaryota</taxon>
        <taxon>Viridiplantae</taxon>
        <taxon>Streptophyta</taxon>
        <taxon>Embryophyta</taxon>
        <taxon>Tracheophyta</taxon>
        <taxon>Spermatophyta</taxon>
        <taxon>Magnoliopsida</taxon>
        <taxon>eudicotyledons</taxon>
        <taxon>Gunneridae</taxon>
        <taxon>Pentapetalae</taxon>
        <taxon>asterids</taxon>
        <taxon>lamiids</taxon>
        <taxon>Solanales</taxon>
        <taxon>Convolvulaceae</taxon>
        <taxon>Cuscuteae</taxon>
        <taxon>Cuscuta</taxon>
        <taxon>Cuscuta subgen. Cuscuta</taxon>
    </lineage>
</organism>
<dbReference type="GO" id="GO:0009639">
    <property type="term" value="P:response to red or far red light"/>
    <property type="evidence" value="ECO:0007669"/>
    <property type="project" value="InterPro"/>
</dbReference>
<evidence type="ECO:0000256" key="1">
    <source>
        <dbReference type="SAM" id="MobiDB-lite"/>
    </source>
</evidence>
<reference evidence="2" key="1">
    <citation type="submission" date="2022-07" db="EMBL/GenBank/DDBJ databases">
        <authorList>
            <person name="Macas J."/>
            <person name="Novak P."/>
            <person name="Neumann P."/>
        </authorList>
    </citation>
    <scope>NUCLEOTIDE SEQUENCE</scope>
</reference>
<dbReference type="GO" id="GO:0005737">
    <property type="term" value="C:cytoplasm"/>
    <property type="evidence" value="ECO:0007669"/>
    <property type="project" value="TreeGrafter"/>
</dbReference>
<protein>
    <submittedName>
        <fullName evidence="2">Uncharacterized protein</fullName>
    </submittedName>
</protein>
<dbReference type="GO" id="GO:0051457">
    <property type="term" value="P:maintenance of protein location in nucleus"/>
    <property type="evidence" value="ECO:0007669"/>
    <property type="project" value="TreeGrafter"/>
</dbReference>
<evidence type="ECO:0000313" key="3">
    <source>
        <dbReference type="Proteomes" id="UP001152523"/>
    </source>
</evidence>
<dbReference type="GO" id="GO:0016607">
    <property type="term" value="C:nuclear speck"/>
    <property type="evidence" value="ECO:0007669"/>
    <property type="project" value="TreeGrafter"/>
</dbReference>
<dbReference type="PANTHER" id="PTHR37723:SF1">
    <property type="entry name" value="PROTEIN FAR-RED-ELONGATED HYPOCOTYL 1-LIKE"/>
    <property type="match status" value="1"/>
</dbReference>
<feature type="region of interest" description="Disordered" evidence="1">
    <location>
        <begin position="61"/>
        <end position="92"/>
    </location>
</feature>
<dbReference type="PANTHER" id="PTHR37723">
    <property type="entry name" value="PROTEIN FAR-RED ELONGATED HYPOCOTYL 1"/>
    <property type="match status" value="1"/>
</dbReference>
<comment type="caution">
    <text evidence="2">The sequence shown here is derived from an EMBL/GenBank/DDBJ whole genome shotgun (WGS) entry which is preliminary data.</text>
</comment>
<dbReference type="AlphaFoldDB" id="A0AAV0F4U4"/>
<evidence type="ECO:0000313" key="2">
    <source>
        <dbReference type="EMBL" id="CAH9130563.1"/>
    </source>
</evidence>
<name>A0AAV0F4U4_9ASTE</name>
<feature type="region of interest" description="Disordered" evidence="1">
    <location>
        <begin position="1"/>
        <end position="20"/>
    </location>
</feature>
<dbReference type="InterPro" id="IPR037766">
    <property type="entry name" value="FHY1"/>
</dbReference>